<sequence length="247" mass="28128">MKPNIFMYWDNPPGKTEPPAYIQLCHETIRKHCENDFDIHLVTTKNVKQFLPNISSSFFQIAQINNKSNFLRYTLLKEHGGIWLDSDLILFQSLQPMLDLLEDGIDLVATASPTLRYGEPECGFLLSAKRGVVISKAVSVIEYAIDLHPPGHIFKWGSLGPGTIREAVKGKRYHHLDCRLISPIPSWEAFRFGGKESISGCCIENLYGVMLFHEMFKQDNSPFLKMTRQQLLDSPTLLGQMFRKAIV</sequence>
<dbReference type="SUPFAM" id="SSF53448">
    <property type="entry name" value="Nucleotide-diphospho-sugar transferases"/>
    <property type="match status" value="1"/>
</dbReference>
<name>A0A0F9WY03_9ZZZZ</name>
<dbReference type="InterPro" id="IPR008441">
    <property type="entry name" value="AfumC-like_glycosyl_Trfase"/>
</dbReference>
<accession>A0A0F9WY03</accession>
<dbReference type="Gene3D" id="3.90.550.20">
    <property type="match status" value="1"/>
</dbReference>
<evidence type="ECO:0000313" key="1">
    <source>
        <dbReference type="EMBL" id="KKN91296.1"/>
    </source>
</evidence>
<dbReference type="AlphaFoldDB" id="A0A0F9WY03"/>
<dbReference type="Pfam" id="PF05704">
    <property type="entry name" value="Caps_synth"/>
    <property type="match status" value="1"/>
</dbReference>
<comment type="caution">
    <text evidence="1">The sequence shown here is derived from an EMBL/GenBank/DDBJ whole genome shotgun (WGS) entry which is preliminary data.</text>
</comment>
<proteinExistence type="predicted"/>
<protein>
    <recommendedName>
        <fullName evidence="2">Alpha 1,4-glycosyltransferase domain-containing protein</fullName>
    </recommendedName>
</protein>
<evidence type="ECO:0008006" key="2">
    <source>
        <dbReference type="Google" id="ProtNLM"/>
    </source>
</evidence>
<organism evidence="1">
    <name type="scientific">marine sediment metagenome</name>
    <dbReference type="NCBI Taxonomy" id="412755"/>
    <lineage>
        <taxon>unclassified sequences</taxon>
        <taxon>metagenomes</taxon>
        <taxon>ecological metagenomes</taxon>
    </lineage>
</organism>
<dbReference type="EMBL" id="LAZR01000105">
    <property type="protein sequence ID" value="KKN91296.1"/>
    <property type="molecule type" value="Genomic_DNA"/>
</dbReference>
<dbReference type="InterPro" id="IPR029044">
    <property type="entry name" value="Nucleotide-diphossugar_trans"/>
</dbReference>
<dbReference type="GO" id="GO:0016757">
    <property type="term" value="F:glycosyltransferase activity"/>
    <property type="evidence" value="ECO:0007669"/>
    <property type="project" value="InterPro"/>
</dbReference>
<reference evidence="1" key="1">
    <citation type="journal article" date="2015" name="Nature">
        <title>Complex archaea that bridge the gap between prokaryotes and eukaryotes.</title>
        <authorList>
            <person name="Spang A."/>
            <person name="Saw J.H."/>
            <person name="Jorgensen S.L."/>
            <person name="Zaremba-Niedzwiedzka K."/>
            <person name="Martijn J."/>
            <person name="Lind A.E."/>
            <person name="van Eijk R."/>
            <person name="Schleper C."/>
            <person name="Guy L."/>
            <person name="Ettema T.J."/>
        </authorList>
    </citation>
    <scope>NUCLEOTIDE SEQUENCE</scope>
</reference>
<gene>
    <name evidence="1" type="ORF">LCGC14_0221640</name>
</gene>